<dbReference type="InterPro" id="IPR013780">
    <property type="entry name" value="Glyco_hydro_b"/>
</dbReference>
<dbReference type="Gene3D" id="2.60.40.1180">
    <property type="entry name" value="Golgi alpha-mannosidase II"/>
    <property type="match status" value="2"/>
</dbReference>
<proteinExistence type="inferred from homology"/>
<evidence type="ECO:0000256" key="1">
    <source>
        <dbReference type="ARBA" id="ARBA00007806"/>
    </source>
</evidence>
<dbReference type="GO" id="GO:0004558">
    <property type="term" value="F:alpha-1,4-glucosidase activity"/>
    <property type="evidence" value="ECO:0007669"/>
    <property type="project" value="TreeGrafter"/>
</dbReference>
<evidence type="ECO:0000259" key="5">
    <source>
        <dbReference type="Pfam" id="PF01055"/>
    </source>
</evidence>
<accession>A0A6A0H1P8</accession>
<keyword evidence="3 4" id="KW-0326">Glycosidase</keyword>
<dbReference type="SUPFAM" id="SSF51445">
    <property type="entry name" value="(Trans)glycosidases"/>
    <property type="match status" value="1"/>
</dbReference>
<dbReference type="Pfam" id="PF01055">
    <property type="entry name" value="Glyco_hydro_31_2nd"/>
    <property type="match status" value="1"/>
</dbReference>
<dbReference type="GO" id="GO:0005975">
    <property type="term" value="P:carbohydrate metabolic process"/>
    <property type="evidence" value="ECO:0007669"/>
    <property type="project" value="InterPro"/>
</dbReference>
<evidence type="ECO:0000313" key="7">
    <source>
        <dbReference type="EMBL" id="KAA0194430.1"/>
    </source>
</evidence>
<dbReference type="SUPFAM" id="SSF51011">
    <property type="entry name" value="Glycosyl hydrolase domain"/>
    <property type="match status" value="1"/>
</dbReference>
<dbReference type="InterPro" id="IPR000322">
    <property type="entry name" value="Glyco_hydro_31_TIM"/>
</dbReference>
<sequence length="276" mass="30863">MMKLYPRKRQVVLSRSTFPGSGSYAIHWLGDNTADWTHMAMSIIGMIEFNMFGIPMVGADICGFFGATTVEMCARWMQLGAFYPFSRNHNAIGEPDQDPTYDPTVAAISKDVLELRYKYLPYLYSLFHRAHMSGFSVVRPLYNVFPRDVTARDVDDQFFWGTGIMVAPVLAPGLTARDVYFPEGIFYDLVTGEVQSTSAQVLSVPAPLEKIPVFARGGSILVTQEPALNTVLSRKNNFGLILALDSALSSDGEIFWDDGEYEHIMPEAYMNFVTFA</sequence>
<dbReference type="Gene3D" id="3.20.20.80">
    <property type="entry name" value="Glycosidases"/>
    <property type="match status" value="1"/>
</dbReference>
<gene>
    <name evidence="7" type="ORF">HAZT_HAZT010587</name>
</gene>
<dbReference type="InterPro" id="IPR048395">
    <property type="entry name" value="Glyco_hydro_31_C"/>
</dbReference>
<evidence type="ECO:0000256" key="2">
    <source>
        <dbReference type="ARBA" id="ARBA00022801"/>
    </source>
</evidence>
<feature type="domain" description="Glycoside hydrolase family 31 TIM barrel" evidence="5">
    <location>
        <begin position="5"/>
        <end position="126"/>
    </location>
</feature>
<name>A0A6A0H1P8_HYAAZ</name>
<dbReference type="PANTHER" id="PTHR22762">
    <property type="entry name" value="ALPHA-GLUCOSIDASE"/>
    <property type="match status" value="1"/>
</dbReference>
<reference evidence="7" key="1">
    <citation type="submission" date="2014-08" db="EMBL/GenBank/DDBJ databases">
        <authorList>
            <person name="Murali S."/>
            <person name="Richards S."/>
            <person name="Bandaranaike D."/>
            <person name="Bellair M."/>
            <person name="Blankenburg K."/>
            <person name="Chao H."/>
            <person name="Dinh H."/>
            <person name="Doddapaneni H."/>
            <person name="Dugan-Rocha S."/>
            <person name="Elkadiri S."/>
            <person name="Gnanaolivu R."/>
            <person name="Hughes D."/>
            <person name="Lee S."/>
            <person name="Li M."/>
            <person name="Ming W."/>
            <person name="Munidasa M."/>
            <person name="Muniz J."/>
            <person name="Nguyen L."/>
            <person name="Osuji N."/>
            <person name="Pu L.-L."/>
            <person name="Puazo M."/>
            <person name="Skinner E."/>
            <person name="Qu C."/>
            <person name="Quiroz J."/>
            <person name="Raj R."/>
            <person name="Weissenberger G."/>
            <person name="Xin Y."/>
            <person name="Zou X."/>
            <person name="Han Y."/>
            <person name="Worley K."/>
            <person name="Muzny D."/>
            <person name="Gibbs R."/>
        </authorList>
    </citation>
    <scope>NUCLEOTIDE SEQUENCE</scope>
    <source>
        <strain evidence="7">HAZT.00-mixed</strain>
        <tissue evidence="7">Whole organism</tissue>
    </source>
</reference>
<dbReference type="Proteomes" id="UP000711488">
    <property type="component" value="Unassembled WGS sequence"/>
</dbReference>
<protein>
    <recommendedName>
        <fullName evidence="8">Glycoside hydrolase family 31 N-terminal domain-containing protein</fullName>
    </recommendedName>
</protein>
<organism evidence="7">
    <name type="scientific">Hyalella azteca</name>
    <name type="common">Amphipod</name>
    <dbReference type="NCBI Taxonomy" id="294128"/>
    <lineage>
        <taxon>Eukaryota</taxon>
        <taxon>Metazoa</taxon>
        <taxon>Ecdysozoa</taxon>
        <taxon>Arthropoda</taxon>
        <taxon>Crustacea</taxon>
        <taxon>Multicrustacea</taxon>
        <taxon>Malacostraca</taxon>
        <taxon>Eumalacostraca</taxon>
        <taxon>Peracarida</taxon>
        <taxon>Amphipoda</taxon>
        <taxon>Senticaudata</taxon>
        <taxon>Talitrida</taxon>
        <taxon>Talitroidea</taxon>
        <taxon>Hyalellidae</taxon>
        <taxon>Hyalella</taxon>
    </lineage>
</organism>
<feature type="non-terminal residue" evidence="7">
    <location>
        <position position="276"/>
    </location>
</feature>
<feature type="domain" description="Glycosyl hydrolase family 31 C-terminal" evidence="6">
    <location>
        <begin position="135"/>
        <end position="221"/>
    </location>
</feature>
<dbReference type="AlphaFoldDB" id="A0A6A0H1P8"/>
<dbReference type="InterPro" id="IPR017853">
    <property type="entry name" value="GH"/>
</dbReference>
<reference evidence="7" key="2">
    <citation type="journal article" date="2018" name="Environ. Sci. Technol.">
        <title>The Toxicogenome of Hyalella azteca: A Model for Sediment Ecotoxicology and Evolutionary Toxicology.</title>
        <authorList>
            <person name="Poynton H.C."/>
            <person name="Hasenbein S."/>
            <person name="Benoit J.B."/>
            <person name="Sepulveda M.S."/>
            <person name="Poelchau M.F."/>
            <person name="Hughes D.S.T."/>
            <person name="Murali S.C."/>
            <person name="Chen S."/>
            <person name="Glastad K.M."/>
            <person name="Goodisman M.A.D."/>
            <person name="Werren J.H."/>
            <person name="Vineis J.H."/>
            <person name="Bowen J.L."/>
            <person name="Friedrich M."/>
            <person name="Jones J."/>
            <person name="Robertson H.M."/>
            <person name="Feyereisen R."/>
            <person name="Mechler-Hickson A."/>
            <person name="Mathers N."/>
            <person name="Lee C.E."/>
            <person name="Colbourne J.K."/>
            <person name="Biales A."/>
            <person name="Johnston J.S."/>
            <person name="Wellborn G.A."/>
            <person name="Rosendale A.J."/>
            <person name="Cridge A.G."/>
            <person name="Munoz-Torres M.C."/>
            <person name="Bain P.A."/>
            <person name="Manny A.R."/>
            <person name="Major K.M."/>
            <person name="Lambert F.N."/>
            <person name="Vulpe C.D."/>
            <person name="Tuck P."/>
            <person name="Blalock B.J."/>
            <person name="Lin Y.Y."/>
            <person name="Smith M.E."/>
            <person name="Ochoa-Acuna H."/>
            <person name="Chen M.M."/>
            <person name="Childers C.P."/>
            <person name="Qu J."/>
            <person name="Dugan S."/>
            <person name="Lee S.L."/>
            <person name="Chao H."/>
            <person name="Dinh H."/>
            <person name="Han Y."/>
            <person name="Doddapaneni H."/>
            <person name="Worley K.C."/>
            <person name="Muzny D.M."/>
            <person name="Gibbs R.A."/>
            <person name="Richards S."/>
        </authorList>
    </citation>
    <scope>NUCLEOTIDE SEQUENCE</scope>
    <source>
        <strain evidence="7">HAZT.00-mixed</strain>
        <tissue evidence="7">Whole organism</tissue>
    </source>
</reference>
<evidence type="ECO:0008006" key="8">
    <source>
        <dbReference type="Google" id="ProtNLM"/>
    </source>
</evidence>
<dbReference type="Pfam" id="PF21365">
    <property type="entry name" value="Glyco_hydro_31_3rd"/>
    <property type="match status" value="1"/>
</dbReference>
<evidence type="ECO:0000259" key="6">
    <source>
        <dbReference type="Pfam" id="PF21365"/>
    </source>
</evidence>
<dbReference type="FunFam" id="2.60.40.1180:FF:000023">
    <property type="entry name" value="neutral alpha-glucosidase AB isoform X2"/>
    <property type="match status" value="1"/>
</dbReference>
<evidence type="ECO:0000256" key="3">
    <source>
        <dbReference type="ARBA" id="ARBA00023295"/>
    </source>
</evidence>
<evidence type="ECO:0000256" key="4">
    <source>
        <dbReference type="RuleBase" id="RU361185"/>
    </source>
</evidence>
<comment type="similarity">
    <text evidence="1 4">Belongs to the glycosyl hydrolase 31 family.</text>
</comment>
<dbReference type="PANTHER" id="PTHR22762:SF133">
    <property type="entry name" value="P-TYPE DOMAIN-CONTAINING PROTEIN"/>
    <property type="match status" value="1"/>
</dbReference>
<comment type="caution">
    <text evidence="7">The sequence shown here is derived from an EMBL/GenBank/DDBJ whole genome shotgun (WGS) entry which is preliminary data.</text>
</comment>
<dbReference type="EMBL" id="JQDR03010310">
    <property type="protein sequence ID" value="KAA0194430.1"/>
    <property type="molecule type" value="Genomic_DNA"/>
</dbReference>
<keyword evidence="2 4" id="KW-0378">Hydrolase</keyword>
<reference evidence="7" key="3">
    <citation type="submission" date="2019-06" db="EMBL/GenBank/DDBJ databases">
        <authorList>
            <person name="Poynton C."/>
            <person name="Hasenbein S."/>
            <person name="Benoit J.B."/>
            <person name="Sepulveda M.S."/>
            <person name="Poelchau M.F."/>
            <person name="Murali S.C."/>
            <person name="Chen S."/>
            <person name="Glastad K.M."/>
            <person name="Werren J.H."/>
            <person name="Vineis J.H."/>
            <person name="Bowen J.L."/>
            <person name="Friedrich M."/>
            <person name="Jones J."/>
            <person name="Robertson H.M."/>
            <person name="Feyereisen R."/>
            <person name="Mechler-Hickson A."/>
            <person name="Mathers N."/>
            <person name="Lee C.E."/>
            <person name="Colbourne J.K."/>
            <person name="Biales A."/>
            <person name="Johnston J.S."/>
            <person name="Wellborn G.A."/>
            <person name="Rosendale A.J."/>
            <person name="Cridge A.G."/>
            <person name="Munoz-Torres M.C."/>
            <person name="Bain P.A."/>
            <person name="Manny A.R."/>
            <person name="Major K.M."/>
            <person name="Lambert F.N."/>
            <person name="Vulpe C.D."/>
            <person name="Tuck P."/>
            <person name="Blalock B.J."/>
            <person name="Lin Y.-Y."/>
            <person name="Smith M.E."/>
            <person name="Ochoa-Acuna H."/>
            <person name="Chen M.-J.M."/>
            <person name="Childers C.P."/>
            <person name="Qu J."/>
            <person name="Dugan S."/>
            <person name="Lee S.L."/>
            <person name="Chao H."/>
            <person name="Dinh H."/>
            <person name="Han Y."/>
            <person name="Doddapaneni H."/>
            <person name="Worley K.C."/>
            <person name="Muzny D.M."/>
            <person name="Gibbs R.A."/>
            <person name="Richards S."/>
        </authorList>
    </citation>
    <scope>NUCLEOTIDE SEQUENCE</scope>
    <source>
        <strain evidence="7">HAZT.00-mixed</strain>
        <tissue evidence="7">Whole organism</tissue>
    </source>
</reference>